<gene>
    <name evidence="2" type="ORF">EDD18DRAFT_521306</name>
</gene>
<accession>A0AA39PYL5</accession>
<comment type="caution">
    <text evidence="2">The sequence shown here is derived from an EMBL/GenBank/DDBJ whole genome shotgun (WGS) entry which is preliminary data.</text>
</comment>
<name>A0AA39PYL5_9AGAR</name>
<keyword evidence="1" id="KW-0732">Signal</keyword>
<evidence type="ECO:0000313" key="2">
    <source>
        <dbReference type="EMBL" id="KAK0492111.1"/>
    </source>
</evidence>
<organism evidence="2 3">
    <name type="scientific">Armillaria luteobubalina</name>
    <dbReference type="NCBI Taxonomy" id="153913"/>
    <lineage>
        <taxon>Eukaryota</taxon>
        <taxon>Fungi</taxon>
        <taxon>Dikarya</taxon>
        <taxon>Basidiomycota</taxon>
        <taxon>Agaricomycotina</taxon>
        <taxon>Agaricomycetes</taxon>
        <taxon>Agaricomycetidae</taxon>
        <taxon>Agaricales</taxon>
        <taxon>Marasmiineae</taxon>
        <taxon>Physalacriaceae</taxon>
        <taxon>Armillaria</taxon>
    </lineage>
</organism>
<feature type="chain" id="PRO_5041220259" evidence="1">
    <location>
        <begin position="31"/>
        <end position="128"/>
    </location>
</feature>
<feature type="signal peptide" evidence="1">
    <location>
        <begin position="1"/>
        <end position="30"/>
    </location>
</feature>
<dbReference type="Proteomes" id="UP001175228">
    <property type="component" value="Unassembled WGS sequence"/>
</dbReference>
<evidence type="ECO:0000313" key="3">
    <source>
        <dbReference type="Proteomes" id="UP001175228"/>
    </source>
</evidence>
<reference evidence="2" key="1">
    <citation type="submission" date="2023-06" db="EMBL/GenBank/DDBJ databases">
        <authorList>
            <consortium name="Lawrence Berkeley National Laboratory"/>
            <person name="Ahrendt S."/>
            <person name="Sahu N."/>
            <person name="Indic B."/>
            <person name="Wong-Bajracharya J."/>
            <person name="Merenyi Z."/>
            <person name="Ke H.-M."/>
            <person name="Monk M."/>
            <person name="Kocsube S."/>
            <person name="Drula E."/>
            <person name="Lipzen A."/>
            <person name="Balint B."/>
            <person name="Henrissat B."/>
            <person name="Andreopoulos B."/>
            <person name="Martin F.M."/>
            <person name="Harder C.B."/>
            <person name="Rigling D."/>
            <person name="Ford K.L."/>
            <person name="Foster G.D."/>
            <person name="Pangilinan J."/>
            <person name="Papanicolaou A."/>
            <person name="Barry K."/>
            <person name="LaButti K."/>
            <person name="Viragh M."/>
            <person name="Koriabine M."/>
            <person name="Yan M."/>
            <person name="Riley R."/>
            <person name="Champramary S."/>
            <person name="Plett K.L."/>
            <person name="Tsai I.J."/>
            <person name="Slot J."/>
            <person name="Sipos G."/>
            <person name="Plett J."/>
            <person name="Nagy L.G."/>
            <person name="Grigoriev I.V."/>
        </authorList>
    </citation>
    <scope>NUCLEOTIDE SEQUENCE</scope>
    <source>
        <strain evidence="2">HWK02</strain>
    </source>
</reference>
<keyword evidence="3" id="KW-1185">Reference proteome</keyword>
<evidence type="ECO:0000256" key="1">
    <source>
        <dbReference type="SAM" id="SignalP"/>
    </source>
</evidence>
<sequence length="128" mass="14809">MADTTGRSLQTYLWLASLFVVLQSYKSSTATNEANPFHMKEAYEDIPIQSIDAVEFVDVKHVQTHPDICSMSLRERDWYYPQVLHWINQISVSLDLIHKLFDLPEDHALDSNNLLLAESGRSFLRRTL</sequence>
<dbReference type="EMBL" id="JAUEPU010000031">
    <property type="protein sequence ID" value="KAK0492111.1"/>
    <property type="molecule type" value="Genomic_DNA"/>
</dbReference>
<proteinExistence type="predicted"/>
<protein>
    <submittedName>
        <fullName evidence="2">Uncharacterized protein</fullName>
    </submittedName>
</protein>
<dbReference type="AlphaFoldDB" id="A0AA39PYL5"/>